<evidence type="ECO:0000256" key="3">
    <source>
        <dbReference type="ARBA" id="ARBA00022448"/>
    </source>
</evidence>
<feature type="transmembrane region" description="Helical" evidence="7">
    <location>
        <begin position="403"/>
        <end position="425"/>
    </location>
</feature>
<dbReference type="Pfam" id="PF00860">
    <property type="entry name" value="Xan_ur_permease"/>
    <property type="match status" value="1"/>
</dbReference>
<feature type="transmembrane region" description="Helical" evidence="7">
    <location>
        <begin position="231"/>
        <end position="255"/>
    </location>
</feature>
<accession>A0AAE4M9Y6</accession>
<keyword evidence="4 7" id="KW-0812">Transmembrane</keyword>
<name>A0AAE4M9Y6_9EURY</name>
<feature type="transmembrane region" description="Helical" evidence="7">
    <location>
        <begin position="376"/>
        <end position="397"/>
    </location>
</feature>
<dbReference type="InterPro" id="IPR006043">
    <property type="entry name" value="NCS2"/>
</dbReference>
<feature type="transmembrane region" description="Helical" evidence="7">
    <location>
        <begin position="53"/>
        <end position="74"/>
    </location>
</feature>
<evidence type="ECO:0000256" key="6">
    <source>
        <dbReference type="ARBA" id="ARBA00023136"/>
    </source>
</evidence>
<feature type="transmembrane region" description="Helical" evidence="7">
    <location>
        <begin position="191"/>
        <end position="211"/>
    </location>
</feature>
<dbReference type="EMBL" id="JAWDKA010000001">
    <property type="protein sequence ID" value="MDV0440980.1"/>
    <property type="molecule type" value="Genomic_DNA"/>
</dbReference>
<dbReference type="GO" id="GO:0005886">
    <property type="term" value="C:plasma membrane"/>
    <property type="evidence" value="ECO:0007669"/>
    <property type="project" value="TreeGrafter"/>
</dbReference>
<dbReference type="Proteomes" id="UP001273136">
    <property type="component" value="Unassembled WGS sequence"/>
</dbReference>
<evidence type="ECO:0000256" key="7">
    <source>
        <dbReference type="SAM" id="Phobius"/>
    </source>
</evidence>
<evidence type="ECO:0000256" key="4">
    <source>
        <dbReference type="ARBA" id="ARBA00022692"/>
    </source>
</evidence>
<evidence type="ECO:0000256" key="2">
    <source>
        <dbReference type="ARBA" id="ARBA00008821"/>
    </source>
</evidence>
<sequence>MELGDRPVYNVSDKVPPSVLALSILQHFFVLAVYMTYPVIITKAIGGGEDLSTFLISATLIGSGIATVLQSMHYTGCGHIFPMVPNSSYLPASILAATAGGLPLLYGMMMVAGFLEILLSRLTRYFRLLFPGEVVGVVMFMLGLAIIPFSFPLFFGSTAEGPLDPASTLVGIITLGSMIVLGMQKQKIFKFYAVLIGIIIGLISSVAFGVLTPASIAAAGTFSLFSIPNPIGIVSYSFDIGLVIPFAIGMLCVMLKSAGNISLLDEYTGETNKNNLRRGLFSEGFGAMFCSAIGGIGIGSSASNTGLIPGTGVASKQIGLGLGVLLIICGFLPVIGWFFHVLPEPIMGAVVIYAITFIMMGGVQSISSRVLDNRRIFVVILPIMIGVSSVMCSYLYTDLPESLRLFFDSPLTSGAIFVVVFGLLFKIGTPTHLTRSLGDRPLEDVSKLLFDCGKSWTMDKTQMFQITHHLQAVILALPKETVPQKLLITLKNSTGTIVADLTVSGPVNETAVKTAGHYPAIVTVAETAAQTIVRASYLLV</sequence>
<feature type="transmembrane region" description="Helical" evidence="7">
    <location>
        <begin position="318"/>
        <end position="339"/>
    </location>
</feature>
<feature type="transmembrane region" description="Helical" evidence="7">
    <location>
        <begin position="94"/>
        <end position="118"/>
    </location>
</feature>
<feature type="transmembrane region" description="Helical" evidence="7">
    <location>
        <begin position="130"/>
        <end position="154"/>
    </location>
</feature>
<comment type="similarity">
    <text evidence="2">Belongs to the nucleobase:cation symporter-2 (NCS2) (TC 2.A.40) family.</text>
</comment>
<feature type="transmembrane region" description="Helical" evidence="7">
    <location>
        <begin position="345"/>
        <end position="364"/>
    </location>
</feature>
<keyword evidence="3" id="KW-0813">Transport</keyword>
<gene>
    <name evidence="8" type="ORF">McpAg1_01590</name>
</gene>
<dbReference type="GO" id="GO:0042907">
    <property type="term" value="F:xanthine transmembrane transporter activity"/>
    <property type="evidence" value="ECO:0007669"/>
    <property type="project" value="TreeGrafter"/>
</dbReference>
<evidence type="ECO:0000313" key="8">
    <source>
        <dbReference type="EMBL" id="MDV0440980.1"/>
    </source>
</evidence>
<proteinExistence type="inferred from homology"/>
<dbReference type="AlphaFoldDB" id="A0AAE4M9Y6"/>
<dbReference type="PANTHER" id="PTHR42810">
    <property type="entry name" value="PURINE PERMEASE C1399.01C-RELATED"/>
    <property type="match status" value="1"/>
</dbReference>
<dbReference type="PANTHER" id="PTHR42810:SF2">
    <property type="entry name" value="PURINE PERMEASE C1399.01C-RELATED"/>
    <property type="match status" value="1"/>
</dbReference>
<comment type="subcellular location">
    <subcellularLocation>
        <location evidence="1">Membrane</location>
        <topology evidence="1">Multi-pass membrane protein</topology>
    </subcellularLocation>
</comment>
<protein>
    <recommendedName>
        <fullName evidence="10">Xanthine permease</fullName>
    </recommendedName>
</protein>
<organism evidence="8 9">
    <name type="scientific">Methanorbis furvi</name>
    <dbReference type="NCBI Taxonomy" id="3028299"/>
    <lineage>
        <taxon>Archaea</taxon>
        <taxon>Methanobacteriati</taxon>
        <taxon>Methanobacteriota</taxon>
        <taxon>Stenosarchaea group</taxon>
        <taxon>Methanomicrobia</taxon>
        <taxon>Methanomicrobiales</taxon>
        <taxon>Methanocorpusculaceae</taxon>
        <taxon>Methanorbis</taxon>
    </lineage>
</organism>
<keyword evidence="6 7" id="KW-0472">Membrane</keyword>
<keyword evidence="5 7" id="KW-1133">Transmembrane helix</keyword>
<evidence type="ECO:0000256" key="5">
    <source>
        <dbReference type="ARBA" id="ARBA00022989"/>
    </source>
</evidence>
<dbReference type="RefSeq" id="WP_338093374.1">
    <property type="nucleotide sequence ID" value="NZ_JAWDKA010000001.1"/>
</dbReference>
<reference evidence="8" key="1">
    <citation type="submission" date="2023-06" db="EMBL/GenBank/DDBJ databases">
        <title>Genome sequence of Methancorpusculaceae sp. Ag1.</title>
        <authorList>
            <person name="Protasov E."/>
            <person name="Platt K."/>
            <person name="Poehlein A."/>
            <person name="Daniel R."/>
            <person name="Brune A."/>
        </authorList>
    </citation>
    <scope>NUCLEOTIDE SEQUENCE</scope>
    <source>
        <strain evidence="8">Ag1</strain>
    </source>
</reference>
<feature type="transmembrane region" description="Helical" evidence="7">
    <location>
        <begin position="20"/>
        <end position="41"/>
    </location>
</feature>
<evidence type="ECO:0000256" key="1">
    <source>
        <dbReference type="ARBA" id="ARBA00004141"/>
    </source>
</evidence>
<comment type="caution">
    <text evidence="8">The sequence shown here is derived from an EMBL/GenBank/DDBJ whole genome shotgun (WGS) entry which is preliminary data.</text>
</comment>
<keyword evidence="9" id="KW-1185">Reference proteome</keyword>
<evidence type="ECO:0008006" key="10">
    <source>
        <dbReference type="Google" id="ProtNLM"/>
    </source>
</evidence>
<feature type="transmembrane region" description="Helical" evidence="7">
    <location>
        <begin position="166"/>
        <end position="184"/>
    </location>
</feature>
<evidence type="ECO:0000313" key="9">
    <source>
        <dbReference type="Proteomes" id="UP001273136"/>
    </source>
</evidence>